<evidence type="ECO:0000313" key="2">
    <source>
        <dbReference type="Proteomes" id="UP001234297"/>
    </source>
</evidence>
<keyword evidence="2" id="KW-1185">Reference proteome</keyword>
<evidence type="ECO:0000313" key="1">
    <source>
        <dbReference type="EMBL" id="KAJ8637775.1"/>
    </source>
</evidence>
<comment type="caution">
    <text evidence="1">The sequence shown here is derived from an EMBL/GenBank/DDBJ whole genome shotgun (WGS) entry which is preliminary data.</text>
</comment>
<gene>
    <name evidence="1" type="ORF">MRB53_012042</name>
</gene>
<dbReference type="EMBL" id="CM056811">
    <property type="protein sequence ID" value="KAJ8637775.1"/>
    <property type="molecule type" value="Genomic_DNA"/>
</dbReference>
<sequence length="965" mass="108927">MPSEDSELSIEISQRSSSSSSTAAAAAEPPKREEEEEQGGVELKTPSELEDFRVSDLEDINAWSSSIYSKSSMSPRSRQCSTSPTTSNPISRDSSAGSFPSTCNRFTAARALNSLPRWQIWPAWRFFWIGVRAKRKAGKRMRGIAVIVVLVGFFFLVNWWMLSNLQDGRGNLRGKDRVVLNRTVRSVPGVRSKFPKGKKAQRVMYGRLLALASHALAEGVNKPEPKDLWMEPVNHRSRWTPCADQFNWKASEGNNGYIVVSANGGINQQRVAICNAVAVARLLNATLVLPNFLYSSVWKDESRFGDIYQEEHFINYLKADIRIVKELPEELQSLDLEAIGSLVTDEEIMKEAKPSFYLKNILPILLQNRVVHFLGFGNRLAFDPIPAQLQKLRCRCNFHALQFVPKIQETGALLVQRIRQHTARSWLIDHNLFGPFTVESNAKREKDIRKDASRYLALHLRFEIDMAAHSMCYFGGGEKEREELKAYRAIHFPALALLENTTKLPSPEFLRSEGRCPLTPEEAVLTIAALGFNRGTHIYLAGSHIYGGNSRMAALTRLYPNLVTKENLLSPSEIGPFMNFSSQLAALDFIGCAAADVFAMTDSGSQFASLVSGYRMYYGVGKLPTIRPNQRRLADIFSRNATIGWKVLEVRVRKTVKEYKLAHFFVALQGPFITPRTAKTKPSDLLQPVLVHWSMQVPSSRKREGSLQDPILCTTGIEASCRTPLPEVSLLFFVFSFDSHKIPRIRSPNSRCSSRVNPLRAYVSMPQVTFGPKRWQLPNVEHAVLASTANELRRDRHTHVDPRKLRAAAEGLSQIGKAFAIASTIVFGGATVAFMLTASKLQLHNSDDIKTKGRDLFHPRLEMIREQVGPLRDWAEHKSRKWHFEREEEAKEKPAIIKEISKQFESNRRSVVSLETGFRKTGFTQTGKNRNEENQDRSFKVHFKGKSFLIRIRSSPIFNCLDAVC</sequence>
<name>A0ACC2LWL1_PERAE</name>
<protein>
    <submittedName>
        <fullName evidence="1">Uncharacterized protein</fullName>
    </submittedName>
</protein>
<accession>A0ACC2LWL1</accession>
<reference evidence="1 2" key="1">
    <citation type="journal article" date="2022" name="Hortic Res">
        <title>A haplotype resolved chromosomal level avocado genome allows analysis of novel avocado genes.</title>
        <authorList>
            <person name="Nath O."/>
            <person name="Fletcher S.J."/>
            <person name="Hayward A."/>
            <person name="Shaw L.M."/>
            <person name="Masouleh A.K."/>
            <person name="Furtado A."/>
            <person name="Henry R.J."/>
            <person name="Mitter N."/>
        </authorList>
    </citation>
    <scope>NUCLEOTIDE SEQUENCE [LARGE SCALE GENOMIC DNA]</scope>
    <source>
        <strain evidence="2">cv. Hass</strain>
    </source>
</reference>
<dbReference type="Proteomes" id="UP001234297">
    <property type="component" value="Chromosome 3"/>
</dbReference>
<organism evidence="1 2">
    <name type="scientific">Persea americana</name>
    <name type="common">Avocado</name>
    <dbReference type="NCBI Taxonomy" id="3435"/>
    <lineage>
        <taxon>Eukaryota</taxon>
        <taxon>Viridiplantae</taxon>
        <taxon>Streptophyta</taxon>
        <taxon>Embryophyta</taxon>
        <taxon>Tracheophyta</taxon>
        <taxon>Spermatophyta</taxon>
        <taxon>Magnoliopsida</taxon>
        <taxon>Magnoliidae</taxon>
        <taxon>Laurales</taxon>
        <taxon>Lauraceae</taxon>
        <taxon>Persea</taxon>
    </lineage>
</organism>
<proteinExistence type="predicted"/>